<protein>
    <submittedName>
        <fullName evidence="1">Uncharacterized protein</fullName>
    </submittedName>
</protein>
<dbReference type="EMBL" id="CM023479">
    <property type="protein sequence ID" value="KAH7974847.1"/>
    <property type="molecule type" value="Genomic_DNA"/>
</dbReference>
<organism evidence="1 2">
    <name type="scientific">Dermacentor silvarum</name>
    <name type="common">Tick</name>
    <dbReference type="NCBI Taxonomy" id="543639"/>
    <lineage>
        <taxon>Eukaryota</taxon>
        <taxon>Metazoa</taxon>
        <taxon>Ecdysozoa</taxon>
        <taxon>Arthropoda</taxon>
        <taxon>Chelicerata</taxon>
        <taxon>Arachnida</taxon>
        <taxon>Acari</taxon>
        <taxon>Parasitiformes</taxon>
        <taxon>Ixodida</taxon>
        <taxon>Ixodoidea</taxon>
        <taxon>Ixodidae</taxon>
        <taxon>Rhipicephalinae</taxon>
        <taxon>Dermacentor</taxon>
    </lineage>
</organism>
<accession>A0ACB8DQN8</accession>
<keyword evidence="2" id="KW-1185">Reference proteome</keyword>
<evidence type="ECO:0000313" key="2">
    <source>
        <dbReference type="Proteomes" id="UP000821865"/>
    </source>
</evidence>
<dbReference type="Proteomes" id="UP000821865">
    <property type="component" value="Chromosome 10"/>
</dbReference>
<name>A0ACB8DQN8_DERSI</name>
<reference evidence="1" key="1">
    <citation type="submission" date="2020-05" db="EMBL/GenBank/DDBJ databases">
        <title>Large-scale comparative analyses of tick genomes elucidate their genetic diversity and vector capacities.</title>
        <authorList>
            <person name="Jia N."/>
            <person name="Wang J."/>
            <person name="Shi W."/>
            <person name="Du L."/>
            <person name="Sun Y."/>
            <person name="Zhan W."/>
            <person name="Jiang J."/>
            <person name="Wang Q."/>
            <person name="Zhang B."/>
            <person name="Ji P."/>
            <person name="Sakyi L.B."/>
            <person name="Cui X."/>
            <person name="Yuan T."/>
            <person name="Jiang B."/>
            <person name="Yang W."/>
            <person name="Lam T.T.-Y."/>
            <person name="Chang Q."/>
            <person name="Ding S."/>
            <person name="Wang X."/>
            <person name="Zhu J."/>
            <person name="Ruan X."/>
            <person name="Zhao L."/>
            <person name="Wei J."/>
            <person name="Que T."/>
            <person name="Du C."/>
            <person name="Cheng J."/>
            <person name="Dai P."/>
            <person name="Han X."/>
            <person name="Huang E."/>
            <person name="Gao Y."/>
            <person name="Liu J."/>
            <person name="Shao H."/>
            <person name="Ye R."/>
            <person name="Li L."/>
            <person name="Wei W."/>
            <person name="Wang X."/>
            <person name="Wang C."/>
            <person name="Yang T."/>
            <person name="Huo Q."/>
            <person name="Li W."/>
            <person name="Guo W."/>
            <person name="Chen H."/>
            <person name="Zhou L."/>
            <person name="Ni X."/>
            <person name="Tian J."/>
            <person name="Zhou Y."/>
            <person name="Sheng Y."/>
            <person name="Liu T."/>
            <person name="Pan Y."/>
            <person name="Xia L."/>
            <person name="Li J."/>
            <person name="Zhao F."/>
            <person name="Cao W."/>
        </authorList>
    </citation>
    <scope>NUCLEOTIDE SEQUENCE</scope>
    <source>
        <strain evidence="1">Dsil-2018</strain>
    </source>
</reference>
<evidence type="ECO:0000313" key="1">
    <source>
        <dbReference type="EMBL" id="KAH7974847.1"/>
    </source>
</evidence>
<comment type="caution">
    <text evidence="1">The sequence shown here is derived from an EMBL/GenBank/DDBJ whole genome shotgun (WGS) entry which is preliminary data.</text>
</comment>
<proteinExistence type="predicted"/>
<gene>
    <name evidence="1" type="ORF">HPB49_020399</name>
</gene>
<sequence>MERKTLEMNESDEESTTPLPRGYVPEWPPKSKKPPKGTEARTIYTKYDVEGTFVSSHVRRTHGPRVPILFTPLCRDFTFREVSSHEIRTQLADKADEMPPYRKITRTGCLAISVRTGDAASRLLELTSLAGVPCRVAIPRWYSGNVRKIVGVPARFSERQLLEHFYGIGVIYVRRQVKHIRDPDGSVGVHPHHAVVLYFRPNALPPDRAWLGLVPFLLRPFTAMPTQCVRCQRYFHIARNCNAPARCKLCAGPHNYRACTQPYKVRCCNCLGRHVASFPGCPTRLSAARSKATTLGEMEDQGWF</sequence>